<keyword evidence="4" id="KW-0812">Transmembrane</keyword>
<feature type="domain" description="Outer membrane protein beta-barrel" evidence="11">
    <location>
        <begin position="397"/>
        <end position="806"/>
    </location>
</feature>
<dbReference type="Pfam" id="PF13620">
    <property type="entry name" value="CarboxypepD_reg"/>
    <property type="match status" value="1"/>
</dbReference>
<evidence type="ECO:0000256" key="7">
    <source>
        <dbReference type="ARBA" id="ARBA00023237"/>
    </source>
</evidence>
<dbReference type="Pfam" id="PF14905">
    <property type="entry name" value="OMP_b-brl_3"/>
    <property type="match status" value="1"/>
</dbReference>
<evidence type="ECO:0000256" key="1">
    <source>
        <dbReference type="ARBA" id="ARBA00004571"/>
    </source>
</evidence>
<dbReference type="SUPFAM" id="SSF56935">
    <property type="entry name" value="Porins"/>
    <property type="match status" value="1"/>
</dbReference>
<evidence type="ECO:0000313" key="13">
    <source>
        <dbReference type="Proteomes" id="UP000607559"/>
    </source>
</evidence>
<dbReference type="RefSeq" id="WP_188931422.1">
    <property type="nucleotide sequence ID" value="NZ_BMJC01000002.1"/>
</dbReference>
<proteinExistence type="predicted"/>
<dbReference type="Gene3D" id="2.60.40.1120">
    <property type="entry name" value="Carboxypeptidase-like, regulatory domain"/>
    <property type="match status" value="1"/>
</dbReference>
<dbReference type="PANTHER" id="PTHR30069:SF29">
    <property type="entry name" value="HEMOGLOBIN AND HEMOGLOBIN-HAPTOGLOBIN-BINDING PROTEIN 1-RELATED"/>
    <property type="match status" value="1"/>
</dbReference>
<feature type="domain" description="TonB-dependent receptor plug" evidence="10">
    <location>
        <begin position="157"/>
        <end position="231"/>
    </location>
</feature>
<sequence length="830" mass="90665">MNRLYALLLALAFAVSALAQEGTTPADNNGRITGRIIDSVSHLPLEYATISLFKQKAAKPSGGAMTGNKGSFNIDGLTSGTYTLTVEIIGYGTRTIGPFVLDSKKPLLSLGDIPVGKKATDLQAVTVTAPRGLVENKLDKMVYNVEKDVTSLGGVATDVLKKVPMVSVDVDGNVDIMGNGNILFLINGRPSSIFGNNLADALQTIPASQIKSIEVITSPGAKYDAEGTGGIINIILKDNKLNGINGNLSVTGGSRLQNGSFNLNAKHGNFGMNAFFSGNAQLPSTTQNSSTRLSYDSAGNKVNSLTQDGSSRFLRNGFESGLGFEWTPDKRNTLSANIGYDNFGNHNQGSYQQDELRFTPPSTTAYYDLPSLVRSTSQFRAHSLDWSLRYKKTYAVEDKELDISFDGSEGRNHSSYIQSQSQPSGDSTFAGLQGNNTGQDHEANVRLDFVQPFGDKVRLETGGRVQIRQITSNSPVYAYDAASGGYPYDSSQSNALTYNRHVYAGYASLSFPVFNFLDVKGGLRFERTETDAGFSKAPNTTIPGYNTFAPSIILSHSFAGEQTLKLGYTRRIQRPDYRSLNPYVNASDPKNLTRGNPFLQPEIADNFDLTYSKSFDKGSAINVVLFYRRSSNDIQPFIQYYPSFTLGDSVYTDVSVSTPMNVGAENNTGANIFGSVPLGKKLNLRSNISVFNRYITTGSLGGNAINSFNYRINLNASYQVSSTFILEFFGNFNSARNEIQGRYPSFYSYNLAARKQFWNKKASIALTATNPFGYYVDQATALRGSDFTLNGLRRVPYQSFGLNFTYKFGHLEFKKDKEESNQQAAPPDTL</sequence>
<organism evidence="12 13">
    <name type="scientific">Puia dinghuensis</name>
    <dbReference type="NCBI Taxonomy" id="1792502"/>
    <lineage>
        <taxon>Bacteria</taxon>
        <taxon>Pseudomonadati</taxon>
        <taxon>Bacteroidota</taxon>
        <taxon>Chitinophagia</taxon>
        <taxon>Chitinophagales</taxon>
        <taxon>Chitinophagaceae</taxon>
        <taxon>Puia</taxon>
    </lineage>
</organism>
<dbReference type="GO" id="GO:0015344">
    <property type="term" value="F:siderophore uptake transmembrane transporter activity"/>
    <property type="evidence" value="ECO:0007669"/>
    <property type="project" value="TreeGrafter"/>
</dbReference>
<keyword evidence="6" id="KW-0472">Membrane</keyword>
<evidence type="ECO:0000256" key="9">
    <source>
        <dbReference type="SAM" id="SignalP"/>
    </source>
</evidence>
<keyword evidence="12" id="KW-0675">Receptor</keyword>
<feature type="compositionally biased region" description="Polar residues" evidence="8">
    <location>
        <begin position="413"/>
        <end position="427"/>
    </location>
</feature>
<keyword evidence="3" id="KW-1134">Transmembrane beta strand</keyword>
<evidence type="ECO:0000256" key="3">
    <source>
        <dbReference type="ARBA" id="ARBA00022452"/>
    </source>
</evidence>
<dbReference type="InterPro" id="IPR039426">
    <property type="entry name" value="TonB-dep_rcpt-like"/>
</dbReference>
<evidence type="ECO:0000259" key="10">
    <source>
        <dbReference type="Pfam" id="PF07715"/>
    </source>
</evidence>
<feature type="chain" id="PRO_5035172577" evidence="9">
    <location>
        <begin position="20"/>
        <end position="830"/>
    </location>
</feature>
<dbReference type="GO" id="GO:0009279">
    <property type="term" value="C:cell outer membrane"/>
    <property type="evidence" value="ECO:0007669"/>
    <property type="project" value="UniProtKB-SubCell"/>
</dbReference>
<dbReference type="InterPro" id="IPR041700">
    <property type="entry name" value="OMP_b-brl_3"/>
</dbReference>
<evidence type="ECO:0000256" key="6">
    <source>
        <dbReference type="ARBA" id="ARBA00023136"/>
    </source>
</evidence>
<evidence type="ECO:0000256" key="8">
    <source>
        <dbReference type="SAM" id="MobiDB-lite"/>
    </source>
</evidence>
<gene>
    <name evidence="12" type="ORF">GCM10011511_21860</name>
</gene>
<evidence type="ECO:0000256" key="2">
    <source>
        <dbReference type="ARBA" id="ARBA00022448"/>
    </source>
</evidence>
<keyword evidence="13" id="KW-1185">Reference proteome</keyword>
<dbReference type="InterPro" id="IPR037066">
    <property type="entry name" value="Plug_dom_sf"/>
</dbReference>
<dbReference type="Proteomes" id="UP000607559">
    <property type="component" value="Unassembled WGS sequence"/>
</dbReference>
<comment type="caution">
    <text evidence="12">The sequence shown here is derived from an EMBL/GenBank/DDBJ whole genome shotgun (WGS) entry which is preliminary data.</text>
</comment>
<feature type="signal peptide" evidence="9">
    <location>
        <begin position="1"/>
        <end position="19"/>
    </location>
</feature>
<evidence type="ECO:0000256" key="4">
    <source>
        <dbReference type="ARBA" id="ARBA00022692"/>
    </source>
</evidence>
<dbReference type="InterPro" id="IPR008969">
    <property type="entry name" value="CarboxyPept-like_regulatory"/>
</dbReference>
<dbReference type="Gene3D" id="2.170.130.10">
    <property type="entry name" value="TonB-dependent receptor, plug domain"/>
    <property type="match status" value="1"/>
</dbReference>
<comment type="subcellular location">
    <subcellularLocation>
        <location evidence="1">Cell outer membrane</location>
        <topology evidence="1">Multi-pass membrane protein</topology>
    </subcellularLocation>
</comment>
<accession>A0A8J2XR42</accession>
<dbReference type="EMBL" id="BMJC01000002">
    <property type="protein sequence ID" value="GGA98170.1"/>
    <property type="molecule type" value="Genomic_DNA"/>
</dbReference>
<feature type="region of interest" description="Disordered" evidence="8">
    <location>
        <begin position="406"/>
        <end position="437"/>
    </location>
</feature>
<evidence type="ECO:0000313" key="12">
    <source>
        <dbReference type="EMBL" id="GGA98170.1"/>
    </source>
</evidence>
<dbReference type="Gene3D" id="2.40.170.20">
    <property type="entry name" value="TonB-dependent receptor, beta-barrel domain"/>
    <property type="match status" value="1"/>
</dbReference>
<dbReference type="AlphaFoldDB" id="A0A8J2XR42"/>
<protein>
    <submittedName>
        <fullName evidence="12">TonB-dependent receptor</fullName>
    </submittedName>
</protein>
<dbReference type="GO" id="GO:0044718">
    <property type="term" value="P:siderophore transmembrane transport"/>
    <property type="evidence" value="ECO:0007669"/>
    <property type="project" value="TreeGrafter"/>
</dbReference>
<dbReference type="PANTHER" id="PTHR30069">
    <property type="entry name" value="TONB-DEPENDENT OUTER MEMBRANE RECEPTOR"/>
    <property type="match status" value="1"/>
</dbReference>
<dbReference type="InterPro" id="IPR036942">
    <property type="entry name" value="Beta-barrel_TonB_sf"/>
</dbReference>
<keyword evidence="2" id="KW-0813">Transport</keyword>
<keyword evidence="7" id="KW-0998">Cell outer membrane</keyword>
<dbReference type="InterPro" id="IPR012910">
    <property type="entry name" value="Plug_dom"/>
</dbReference>
<reference evidence="12" key="2">
    <citation type="submission" date="2020-09" db="EMBL/GenBank/DDBJ databases">
        <authorList>
            <person name="Sun Q."/>
            <person name="Zhou Y."/>
        </authorList>
    </citation>
    <scope>NUCLEOTIDE SEQUENCE</scope>
    <source>
        <strain evidence="12">CGMCC 1.15448</strain>
    </source>
</reference>
<evidence type="ECO:0000259" key="11">
    <source>
        <dbReference type="Pfam" id="PF14905"/>
    </source>
</evidence>
<evidence type="ECO:0000256" key="5">
    <source>
        <dbReference type="ARBA" id="ARBA00022729"/>
    </source>
</evidence>
<dbReference type="SUPFAM" id="SSF49464">
    <property type="entry name" value="Carboxypeptidase regulatory domain-like"/>
    <property type="match status" value="1"/>
</dbReference>
<dbReference type="Pfam" id="PF07715">
    <property type="entry name" value="Plug"/>
    <property type="match status" value="1"/>
</dbReference>
<reference evidence="12" key="1">
    <citation type="journal article" date="2014" name="Int. J. Syst. Evol. Microbiol.">
        <title>Complete genome sequence of Corynebacterium casei LMG S-19264T (=DSM 44701T), isolated from a smear-ripened cheese.</title>
        <authorList>
            <consortium name="US DOE Joint Genome Institute (JGI-PGF)"/>
            <person name="Walter F."/>
            <person name="Albersmeier A."/>
            <person name="Kalinowski J."/>
            <person name="Ruckert C."/>
        </authorList>
    </citation>
    <scope>NUCLEOTIDE SEQUENCE</scope>
    <source>
        <strain evidence="12">CGMCC 1.15448</strain>
    </source>
</reference>
<name>A0A8J2XR42_9BACT</name>
<keyword evidence="5 9" id="KW-0732">Signal</keyword>